<evidence type="ECO:0000313" key="2">
    <source>
        <dbReference type="EMBL" id="RZU66848.1"/>
    </source>
</evidence>
<dbReference type="PANTHER" id="PTHR21381:SF3">
    <property type="entry name" value="SGC REGION PROTEIN SGCQ-RELATED"/>
    <property type="match status" value="1"/>
</dbReference>
<reference evidence="2 3" key="1">
    <citation type="submission" date="2019-02" db="EMBL/GenBank/DDBJ databases">
        <title>Sequencing the genomes of 1000 actinobacteria strains.</title>
        <authorList>
            <person name="Klenk H.-P."/>
        </authorList>
    </citation>
    <scope>NUCLEOTIDE SEQUENCE [LARGE SCALE GENOMIC DNA]</scope>
    <source>
        <strain evidence="2 3">DSM 18319</strain>
    </source>
</reference>
<dbReference type="PANTHER" id="PTHR21381">
    <property type="entry name" value="ZGC:162297"/>
    <property type="match status" value="1"/>
</dbReference>
<accession>A0A4Q8AQG1</accession>
<dbReference type="Pfam" id="PF03437">
    <property type="entry name" value="BtpA"/>
    <property type="match status" value="1"/>
</dbReference>
<dbReference type="AlphaFoldDB" id="A0A4Q8AQG1"/>
<keyword evidence="3" id="KW-1185">Reference proteome</keyword>
<dbReference type="OrthoDB" id="9791357at2"/>
<proteinExistence type="inferred from homology"/>
<dbReference type="PIRSF" id="PIRSF005956">
    <property type="entry name" value="BtpA"/>
    <property type="match status" value="1"/>
</dbReference>
<organism evidence="2 3">
    <name type="scientific">Microterricola gilva</name>
    <dbReference type="NCBI Taxonomy" id="393267"/>
    <lineage>
        <taxon>Bacteria</taxon>
        <taxon>Bacillati</taxon>
        <taxon>Actinomycetota</taxon>
        <taxon>Actinomycetes</taxon>
        <taxon>Micrococcales</taxon>
        <taxon>Microbacteriaceae</taxon>
        <taxon>Microterricola</taxon>
    </lineage>
</organism>
<dbReference type="InterPro" id="IPR011060">
    <property type="entry name" value="RibuloseP-bd_barrel"/>
</dbReference>
<evidence type="ECO:0008006" key="4">
    <source>
        <dbReference type="Google" id="ProtNLM"/>
    </source>
</evidence>
<name>A0A4Q8AQG1_9MICO</name>
<dbReference type="InterPro" id="IPR005137">
    <property type="entry name" value="BtpA"/>
</dbReference>
<dbReference type="SUPFAM" id="SSF51366">
    <property type="entry name" value="Ribulose-phoshate binding barrel"/>
    <property type="match status" value="1"/>
</dbReference>
<evidence type="ECO:0000313" key="3">
    <source>
        <dbReference type="Proteomes" id="UP000291483"/>
    </source>
</evidence>
<comment type="similarity">
    <text evidence="1">Belongs to the BtpA family.</text>
</comment>
<dbReference type="EMBL" id="SHLC01000001">
    <property type="protein sequence ID" value="RZU66848.1"/>
    <property type="molecule type" value="Genomic_DNA"/>
</dbReference>
<dbReference type="CDD" id="cd04722">
    <property type="entry name" value="TIM_phosphate_binding"/>
    <property type="match status" value="1"/>
</dbReference>
<comment type="caution">
    <text evidence="2">The sequence shown here is derived from an EMBL/GenBank/DDBJ whole genome shotgun (WGS) entry which is preliminary data.</text>
</comment>
<protein>
    <recommendedName>
        <fullName evidence="4">Photosystem I assembly BtpA</fullName>
    </recommendedName>
</protein>
<dbReference type="NCBIfam" id="TIGR00259">
    <property type="entry name" value="thylakoid_BtpA"/>
    <property type="match status" value="1"/>
</dbReference>
<dbReference type="RefSeq" id="WP_130506984.1">
    <property type="nucleotide sequence ID" value="NZ_SHLC01000001.1"/>
</dbReference>
<evidence type="ECO:0000256" key="1">
    <source>
        <dbReference type="ARBA" id="ARBA00006007"/>
    </source>
</evidence>
<sequence length="278" mass="29502">MSNPYLQRFTGVFADKAPVIGMVHMYALPGAPGYSGDLNDVIDRAVADATSLAEGGVDALLVENFHDYPFYPVTIEPETVAAAAVVAREVARHTDLPLGINILRNSWKASLGIAAAVDAQFIRLNILTDASVTDQGIINSEAHLVARYKKSIGGEHILTLADLLTKHARPIVERPVGVIAADMLHRGGADAIILAGDDTSMPPSLDRLRQVKDAIPDAPVILGSGMTAQHAATYAEVADGAVFGYGSKPDRNMDLPASTELAREFVGLWRGGKEKKAA</sequence>
<dbReference type="Proteomes" id="UP000291483">
    <property type="component" value="Unassembled WGS sequence"/>
</dbReference>
<gene>
    <name evidence="2" type="ORF">EV379_3218</name>
</gene>